<dbReference type="InterPro" id="IPR014978">
    <property type="entry name" value="Gln-Leu-Gln_QLQ"/>
</dbReference>
<proteinExistence type="inferred from homology"/>
<feature type="domain" description="QLQ" evidence="6">
    <location>
        <begin position="48"/>
        <end position="83"/>
    </location>
</feature>
<comment type="caution">
    <text evidence="4">Lacks conserved residue(s) required for the propagation of feature annotation.</text>
</comment>
<protein>
    <recommendedName>
        <fullName evidence="5">Growth-regulating factor</fullName>
    </recommendedName>
</protein>
<dbReference type="AlphaFoldDB" id="A0AAF0UDP7"/>
<dbReference type="PANTHER" id="PTHR31602">
    <property type="entry name" value="GROWTH-REGULATING FACTOR 5"/>
    <property type="match status" value="1"/>
</dbReference>
<keyword evidence="5" id="KW-0804">Transcription</keyword>
<keyword evidence="5" id="KW-0805">Transcription regulation</keyword>
<dbReference type="PROSITE" id="PS51666">
    <property type="entry name" value="QLQ"/>
    <property type="match status" value="1"/>
</dbReference>
<comment type="function">
    <text evidence="5">Transcription activator.</text>
</comment>
<dbReference type="GO" id="GO:0005524">
    <property type="term" value="F:ATP binding"/>
    <property type="evidence" value="ECO:0007669"/>
    <property type="project" value="UniProtKB-UniRule"/>
</dbReference>
<evidence type="ECO:0000256" key="3">
    <source>
        <dbReference type="ARBA" id="ARBA00023242"/>
    </source>
</evidence>
<keyword evidence="5" id="KW-0010">Activator</keyword>
<evidence type="ECO:0000256" key="5">
    <source>
        <dbReference type="RuleBase" id="RU367127"/>
    </source>
</evidence>
<evidence type="ECO:0000256" key="4">
    <source>
        <dbReference type="PROSITE-ProRule" id="PRU01002"/>
    </source>
</evidence>
<dbReference type="GO" id="GO:0005634">
    <property type="term" value="C:nucleus"/>
    <property type="evidence" value="ECO:0007669"/>
    <property type="project" value="UniProtKB-SubCell"/>
</dbReference>
<gene>
    <name evidence="8" type="ORF">MTR67_037131</name>
</gene>
<dbReference type="Pfam" id="PF08879">
    <property type="entry name" value="WRC"/>
    <property type="match status" value="1"/>
</dbReference>
<dbReference type="GO" id="GO:0006351">
    <property type="term" value="P:DNA-templated transcription"/>
    <property type="evidence" value="ECO:0007669"/>
    <property type="project" value="UniProtKB-UniRule"/>
</dbReference>
<evidence type="ECO:0000313" key="9">
    <source>
        <dbReference type="Proteomes" id="UP001234989"/>
    </source>
</evidence>
<dbReference type="GO" id="GO:0006355">
    <property type="term" value="P:regulation of DNA-templated transcription"/>
    <property type="evidence" value="ECO:0007669"/>
    <property type="project" value="InterPro"/>
</dbReference>
<keyword evidence="3 5" id="KW-0539">Nucleus</keyword>
<dbReference type="InterPro" id="IPR031137">
    <property type="entry name" value="GRF"/>
</dbReference>
<name>A0AAF0UDP7_SOLVR</name>
<dbReference type="GO" id="GO:0099402">
    <property type="term" value="P:plant organ development"/>
    <property type="evidence" value="ECO:0007669"/>
    <property type="project" value="UniProtKB-ARBA"/>
</dbReference>
<dbReference type="EMBL" id="CP133619">
    <property type="protein sequence ID" value="WMV43746.1"/>
    <property type="molecule type" value="Genomic_DNA"/>
</dbReference>
<evidence type="ECO:0000256" key="1">
    <source>
        <dbReference type="ARBA" id="ARBA00004123"/>
    </source>
</evidence>
<dbReference type="InterPro" id="IPR014977">
    <property type="entry name" value="WRC_dom"/>
</dbReference>
<evidence type="ECO:0000259" key="6">
    <source>
        <dbReference type="PROSITE" id="PS51666"/>
    </source>
</evidence>
<dbReference type="Pfam" id="PF08880">
    <property type="entry name" value="QLQ"/>
    <property type="match status" value="1"/>
</dbReference>
<evidence type="ECO:0000256" key="2">
    <source>
        <dbReference type="ARBA" id="ARBA00008122"/>
    </source>
</evidence>
<feature type="domain" description="WRC" evidence="7">
    <location>
        <begin position="119"/>
        <end position="163"/>
    </location>
</feature>
<comment type="domain">
    <text evidence="5">The QLQ domain and WRC domain may be involved in protein-protein interaction and DNA-binding, respectively.</text>
</comment>
<sequence>MELKSSPPKNIANKRVCYNVSNGGEKCSIELGLNLELSYSKFSTNGYGFTFLQRQELEQQFFIYKYIEAGLPVPSHLIIPIYKSFTCSLKGLHDGNYPHYMTNLMGYGHMCWEHKSRMEPEPRRCRRTDGKKWRCNKGVVQNQKYCEKHMHRGRQRSRECVELTSSTDIRCSDSSKILSQSCQILQKCTTGKVSDMQPLIFLKSPNNIDHNSEPDTTTFSIGLPIN</sequence>
<reference evidence="8" key="1">
    <citation type="submission" date="2023-08" db="EMBL/GenBank/DDBJ databases">
        <title>A de novo genome assembly of Solanum verrucosum Schlechtendal, a Mexican diploid species geographically isolated from the other diploid A-genome species in potato relatives.</title>
        <authorList>
            <person name="Hosaka K."/>
        </authorList>
    </citation>
    <scope>NUCLEOTIDE SEQUENCE</scope>
    <source>
        <tissue evidence="8">Young leaves</tissue>
    </source>
</reference>
<organism evidence="8 9">
    <name type="scientific">Solanum verrucosum</name>
    <dbReference type="NCBI Taxonomy" id="315347"/>
    <lineage>
        <taxon>Eukaryota</taxon>
        <taxon>Viridiplantae</taxon>
        <taxon>Streptophyta</taxon>
        <taxon>Embryophyta</taxon>
        <taxon>Tracheophyta</taxon>
        <taxon>Spermatophyta</taxon>
        <taxon>Magnoliopsida</taxon>
        <taxon>eudicotyledons</taxon>
        <taxon>Gunneridae</taxon>
        <taxon>Pentapetalae</taxon>
        <taxon>asterids</taxon>
        <taxon>lamiids</taxon>
        <taxon>Solanales</taxon>
        <taxon>Solanaceae</taxon>
        <taxon>Solanoideae</taxon>
        <taxon>Solaneae</taxon>
        <taxon>Solanum</taxon>
    </lineage>
</organism>
<evidence type="ECO:0000259" key="7">
    <source>
        <dbReference type="PROSITE" id="PS51667"/>
    </source>
</evidence>
<comment type="similarity">
    <text evidence="2 5">Belongs to the GRF family.</text>
</comment>
<dbReference type="SMART" id="SM00951">
    <property type="entry name" value="QLQ"/>
    <property type="match status" value="1"/>
</dbReference>
<keyword evidence="9" id="KW-1185">Reference proteome</keyword>
<accession>A0AAF0UDP7</accession>
<evidence type="ECO:0000313" key="8">
    <source>
        <dbReference type="EMBL" id="WMV43746.1"/>
    </source>
</evidence>
<dbReference type="PANTHER" id="PTHR31602:SF81">
    <property type="entry name" value="GROWTH-REGULATING FACTOR 9"/>
    <property type="match status" value="1"/>
</dbReference>
<comment type="subcellular location">
    <subcellularLocation>
        <location evidence="1 5">Nucleus</location>
    </subcellularLocation>
</comment>
<dbReference type="Proteomes" id="UP001234989">
    <property type="component" value="Chromosome 8"/>
</dbReference>
<dbReference type="PROSITE" id="PS51667">
    <property type="entry name" value="WRC"/>
    <property type="match status" value="1"/>
</dbReference>